<name>A0A1V1NSJ5_9BACT</name>
<sequence length="223" mass="25673">MLQEGLTRNIGHFSRFLEIASFSQGNVVNISEIAREAKIKRSLAENYFSILEDLLIGVLLPVFTRKAKRKLIGHQKFYYFDVGVFRAIRPTGPLDSDAEIDGPALETLVFQEIRAINDYLETDYQLYFWRTKNGLEIDFVLYGPNGLIAIEVKRSSHVHSKSLRGLKEFKKDYPPAKCYLFYSGSDILYIDNITVLPIDQALQHLDKILKNEDVRISRLSKRP</sequence>
<dbReference type="PANTHER" id="PTHR43566">
    <property type="entry name" value="CONSERVED PROTEIN"/>
    <property type="match status" value="1"/>
</dbReference>
<evidence type="ECO:0000313" key="2">
    <source>
        <dbReference type="EMBL" id="ETR65528.1"/>
    </source>
</evidence>
<feature type="domain" description="DUF4143" evidence="1">
    <location>
        <begin position="5"/>
        <end position="155"/>
    </location>
</feature>
<comment type="caution">
    <text evidence="2">The sequence shown here is derived from an EMBL/GenBank/DDBJ whole genome shotgun (WGS) entry which is preliminary data.</text>
</comment>
<evidence type="ECO:0000313" key="3">
    <source>
        <dbReference type="Proteomes" id="UP000189670"/>
    </source>
</evidence>
<organism evidence="2 3">
    <name type="scientific">Candidatus Magnetoglobus multicellularis str. Araruama</name>
    <dbReference type="NCBI Taxonomy" id="890399"/>
    <lineage>
        <taxon>Bacteria</taxon>
        <taxon>Pseudomonadati</taxon>
        <taxon>Thermodesulfobacteriota</taxon>
        <taxon>Desulfobacteria</taxon>
        <taxon>Desulfobacterales</taxon>
        <taxon>Desulfobacteraceae</taxon>
        <taxon>Candidatus Magnetoglobus</taxon>
    </lineage>
</organism>
<gene>
    <name evidence="2" type="ORF">OMM_06016</name>
</gene>
<dbReference type="PANTHER" id="PTHR43566:SF2">
    <property type="entry name" value="DUF4143 DOMAIN-CONTAINING PROTEIN"/>
    <property type="match status" value="1"/>
</dbReference>
<dbReference type="Pfam" id="PF13635">
    <property type="entry name" value="DUF4143"/>
    <property type="match status" value="1"/>
</dbReference>
<reference evidence="3" key="1">
    <citation type="submission" date="2012-11" db="EMBL/GenBank/DDBJ databases">
        <authorList>
            <person name="Lucero-Rivera Y.E."/>
            <person name="Tovar-Ramirez D."/>
        </authorList>
    </citation>
    <scope>NUCLEOTIDE SEQUENCE [LARGE SCALE GENOMIC DNA]</scope>
    <source>
        <strain evidence="3">Araruama</strain>
    </source>
</reference>
<accession>A0A1V1NSJ5</accession>
<proteinExistence type="predicted"/>
<evidence type="ECO:0000259" key="1">
    <source>
        <dbReference type="Pfam" id="PF13635"/>
    </source>
</evidence>
<protein>
    <submittedName>
        <fullName evidence="2">ATPase</fullName>
    </submittedName>
</protein>
<dbReference type="InterPro" id="IPR025420">
    <property type="entry name" value="DUF4143"/>
</dbReference>
<dbReference type="EMBL" id="ATBP01002735">
    <property type="protein sequence ID" value="ETR65528.1"/>
    <property type="molecule type" value="Genomic_DNA"/>
</dbReference>
<dbReference type="AlphaFoldDB" id="A0A1V1NSJ5"/>
<dbReference type="Proteomes" id="UP000189670">
    <property type="component" value="Unassembled WGS sequence"/>
</dbReference>